<dbReference type="AlphaFoldDB" id="A0A2P6PTH7"/>
<sequence>MLHWTSPPINSGHSNINERLGVHSYILRASTLNLAAWHCGFTMDFICTHRPNELSPLMLCSSPTFIDKNALEL</sequence>
<reference evidence="1 2" key="1">
    <citation type="journal article" date="2018" name="Nat. Genet.">
        <title>The Rosa genome provides new insights in the design of modern roses.</title>
        <authorList>
            <person name="Bendahmane M."/>
        </authorList>
    </citation>
    <scope>NUCLEOTIDE SEQUENCE [LARGE SCALE GENOMIC DNA]</scope>
    <source>
        <strain evidence="2">cv. Old Blush</strain>
    </source>
</reference>
<evidence type="ECO:0000313" key="1">
    <source>
        <dbReference type="EMBL" id="PRQ25235.1"/>
    </source>
</evidence>
<keyword evidence="2" id="KW-1185">Reference proteome</keyword>
<proteinExistence type="predicted"/>
<organism evidence="1 2">
    <name type="scientific">Rosa chinensis</name>
    <name type="common">China rose</name>
    <dbReference type="NCBI Taxonomy" id="74649"/>
    <lineage>
        <taxon>Eukaryota</taxon>
        <taxon>Viridiplantae</taxon>
        <taxon>Streptophyta</taxon>
        <taxon>Embryophyta</taxon>
        <taxon>Tracheophyta</taxon>
        <taxon>Spermatophyta</taxon>
        <taxon>Magnoliopsida</taxon>
        <taxon>eudicotyledons</taxon>
        <taxon>Gunneridae</taxon>
        <taxon>Pentapetalae</taxon>
        <taxon>rosids</taxon>
        <taxon>fabids</taxon>
        <taxon>Rosales</taxon>
        <taxon>Rosaceae</taxon>
        <taxon>Rosoideae</taxon>
        <taxon>Rosoideae incertae sedis</taxon>
        <taxon>Rosa</taxon>
    </lineage>
</organism>
<protein>
    <submittedName>
        <fullName evidence="1">Uncharacterized protein</fullName>
    </submittedName>
</protein>
<dbReference type="Proteomes" id="UP000238479">
    <property type="component" value="Chromosome 6"/>
</dbReference>
<evidence type="ECO:0000313" key="2">
    <source>
        <dbReference type="Proteomes" id="UP000238479"/>
    </source>
</evidence>
<comment type="caution">
    <text evidence="1">The sequence shown here is derived from an EMBL/GenBank/DDBJ whole genome shotgun (WGS) entry which is preliminary data.</text>
</comment>
<name>A0A2P6PTH7_ROSCH</name>
<dbReference type="Gramene" id="PRQ25235">
    <property type="protein sequence ID" value="PRQ25235"/>
    <property type="gene ID" value="RchiOBHm_Chr6g0281361"/>
</dbReference>
<accession>A0A2P6PTH7</accession>
<gene>
    <name evidence="1" type="ORF">RchiOBHm_Chr6g0281361</name>
</gene>
<dbReference type="EMBL" id="PDCK01000044">
    <property type="protein sequence ID" value="PRQ25235.1"/>
    <property type="molecule type" value="Genomic_DNA"/>
</dbReference>